<dbReference type="Proteomes" id="UP000239899">
    <property type="component" value="Unassembled WGS sequence"/>
</dbReference>
<dbReference type="EMBL" id="LHPG02000005">
    <property type="protein sequence ID" value="PRW58637.1"/>
    <property type="molecule type" value="Genomic_DNA"/>
</dbReference>
<evidence type="ECO:0000256" key="1">
    <source>
        <dbReference type="SAM" id="MobiDB-lite"/>
    </source>
</evidence>
<proteinExistence type="predicted"/>
<dbReference type="GO" id="GO:0005694">
    <property type="term" value="C:chromosome"/>
    <property type="evidence" value="ECO:0007669"/>
    <property type="project" value="TreeGrafter"/>
</dbReference>
<feature type="region of interest" description="Disordered" evidence="1">
    <location>
        <begin position="470"/>
        <end position="504"/>
    </location>
</feature>
<reference evidence="2 3" key="1">
    <citation type="journal article" date="2018" name="Plant J.">
        <title>Genome sequences of Chlorella sorokiniana UTEX 1602 and Micractinium conductrix SAG 241.80: implications to maltose excretion by a green alga.</title>
        <authorList>
            <person name="Arriola M.B."/>
            <person name="Velmurugan N."/>
            <person name="Zhang Y."/>
            <person name="Plunkett M.H."/>
            <person name="Hondzo H."/>
            <person name="Barney B.M."/>
        </authorList>
    </citation>
    <scope>NUCLEOTIDE SEQUENCE [LARGE SCALE GENOMIC DNA]</scope>
    <source>
        <strain evidence="3">UTEX 1602</strain>
    </source>
</reference>
<feature type="region of interest" description="Disordered" evidence="1">
    <location>
        <begin position="361"/>
        <end position="458"/>
    </location>
</feature>
<feature type="region of interest" description="Disordered" evidence="1">
    <location>
        <begin position="683"/>
        <end position="706"/>
    </location>
</feature>
<dbReference type="Pfam" id="PF20867">
    <property type="entry name" value="UVSSA_N"/>
    <property type="match status" value="1"/>
</dbReference>
<name>A0A2P6TX49_CHLSO</name>
<dbReference type="InterPro" id="IPR049408">
    <property type="entry name" value="UVSSA_N_a-solenoid_rpt"/>
</dbReference>
<dbReference type="PANTHER" id="PTHR28670">
    <property type="entry name" value="UV-STIMULATED SCAFFOLD PROTEIN A"/>
    <property type="match status" value="1"/>
</dbReference>
<feature type="compositionally biased region" description="Basic and acidic residues" evidence="1">
    <location>
        <begin position="589"/>
        <end position="604"/>
    </location>
</feature>
<dbReference type="GO" id="GO:0009411">
    <property type="term" value="P:response to UV"/>
    <property type="evidence" value="ECO:0007669"/>
    <property type="project" value="InterPro"/>
</dbReference>
<feature type="compositionally biased region" description="Basic residues" evidence="1">
    <location>
        <begin position="695"/>
        <end position="706"/>
    </location>
</feature>
<sequence>MSPRIEDAQHRLEGLVARACAKQQTGASLDPSLLSDIKALCRQSDDNVQLAWEALWGQLRASHAQSRLLALLLCEQLFQRSRAFRHALLGHLSQFLEAVVGFRADRPLPPPAHTAASLREKALELLELWDRDWGAKYKQLPLAVRYLRETLQYRFPELAPRAAAAAAERAAREERQRAALRQRLGALLGSSGEWREGAAAARQLLREMDECFAILQEQQQAGADGLQWEDVGAEEHPAAGEPADEGLAAYAAGDGAPIHGEAAADGATTAAAAGGSAETEAVTETLAGLYRQLTNRTLPQLQDWLSVLGRADPEGPSQEAEQQRVLRAATELRGRLAAAKERCDAMDLDLQALLLRRQRREAAEADGQRGGSQQHSGRQQDGSRQSGQEDDVEVVIHELFGDSDSEEEPTNGSRRPAQRPQNTAAGPAGGRQQQGRAQAARGQRQRPARPADDDFESPYICMVDPTMAQRRPAVQLSSPQQQQQQQSTGQAAAARRSSSLPEEVRKKLAAQAPVLPTGPHTLFWDSKSVPTFVSGHGLEVSNHWGPVDVHQELPPERVDELFMLPMPGSRPSAAGQGGQAARRPGQQQAERERERLRQQREAQRAAEQQEQQQQQGDQAGTSAAAQLAPWPSQQGNAAAAGGGPEGRAAKRARRAEERAYNEAVISGALSDELLARQLADADAAAAQAGGQRTNGGRRGRQAKKISVKSRLAQKLLRGGVVAAAVREQQREEGEVRREKFNNRW</sequence>
<dbReference type="Gene3D" id="1.25.40.90">
    <property type="match status" value="1"/>
</dbReference>
<feature type="compositionally biased region" description="Low complexity" evidence="1">
    <location>
        <begin position="579"/>
        <end position="588"/>
    </location>
</feature>
<evidence type="ECO:0000313" key="2">
    <source>
        <dbReference type="EMBL" id="PRW58637.1"/>
    </source>
</evidence>
<gene>
    <name evidence="2" type="ORF">C2E21_2703</name>
</gene>
<dbReference type="InterPro" id="IPR008942">
    <property type="entry name" value="ENTH_VHS"/>
</dbReference>
<feature type="compositionally biased region" description="Low complexity" evidence="1">
    <location>
        <begin position="473"/>
        <end position="499"/>
    </location>
</feature>
<dbReference type="SUPFAM" id="SSF48464">
    <property type="entry name" value="ENTH/VHS domain"/>
    <property type="match status" value="1"/>
</dbReference>
<protein>
    <submittedName>
        <fullName evidence="2">UV-stimulated scaffold A-like protein</fullName>
    </submittedName>
</protein>
<dbReference type="AlphaFoldDB" id="A0A2P6TX49"/>
<dbReference type="PANTHER" id="PTHR28670:SF1">
    <property type="entry name" value="UV-STIMULATED SCAFFOLD PROTEIN A"/>
    <property type="match status" value="1"/>
</dbReference>
<accession>A0A2P6TX49</accession>
<feature type="compositionally biased region" description="Low complexity" evidence="1">
    <location>
        <begin position="371"/>
        <end position="386"/>
    </location>
</feature>
<comment type="caution">
    <text evidence="2">The sequence shown here is derived from an EMBL/GenBank/DDBJ whole genome shotgun (WGS) entry which is preliminary data.</text>
</comment>
<dbReference type="GO" id="GO:0006283">
    <property type="term" value="P:transcription-coupled nucleotide-excision repair"/>
    <property type="evidence" value="ECO:0007669"/>
    <property type="project" value="TreeGrafter"/>
</dbReference>
<organism evidence="2 3">
    <name type="scientific">Chlorella sorokiniana</name>
    <name type="common">Freshwater green alga</name>
    <dbReference type="NCBI Taxonomy" id="3076"/>
    <lineage>
        <taxon>Eukaryota</taxon>
        <taxon>Viridiplantae</taxon>
        <taxon>Chlorophyta</taxon>
        <taxon>core chlorophytes</taxon>
        <taxon>Trebouxiophyceae</taxon>
        <taxon>Chlorellales</taxon>
        <taxon>Chlorellaceae</taxon>
        <taxon>Chlorella clade</taxon>
        <taxon>Chlorella</taxon>
    </lineage>
</organism>
<dbReference type="InterPro" id="IPR018610">
    <property type="entry name" value="UVSSA"/>
</dbReference>
<feature type="compositionally biased region" description="Low complexity" evidence="1">
    <location>
        <begin position="605"/>
        <end position="626"/>
    </location>
</feature>
<dbReference type="GO" id="GO:0000993">
    <property type="term" value="F:RNA polymerase II complex binding"/>
    <property type="evidence" value="ECO:0007669"/>
    <property type="project" value="TreeGrafter"/>
</dbReference>
<dbReference type="OrthoDB" id="514381at2759"/>
<feature type="region of interest" description="Disordered" evidence="1">
    <location>
        <begin position="563"/>
        <end position="659"/>
    </location>
</feature>
<keyword evidence="3" id="KW-1185">Reference proteome</keyword>
<feature type="compositionally biased region" description="Low complexity" evidence="1">
    <location>
        <begin position="424"/>
        <end position="442"/>
    </location>
</feature>
<evidence type="ECO:0000313" key="3">
    <source>
        <dbReference type="Proteomes" id="UP000239899"/>
    </source>
</evidence>
<dbReference type="STRING" id="3076.A0A2P6TX49"/>